<sequence>MQIVRPRTSNLEGRRSLVPLWFTLTHATGPGYLRKMIVLTNLTMPRRLACGITMIRTSALLLTILALSAPDAVLAQKGARGTAAEGRVLFHSPALSTNGLACINCHSDFDEQREPDGLMRAGHPLYNATQRATFWGQQENDPD</sequence>
<reference evidence="1" key="1">
    <citation type="submission" date="2018-05" db="EMBL/GenBank/DDBJ databases">
        <authorList>
            <person name="Lanie J.A."/>
            <person name="Ng W.-L."/>
            <person name="Kazmierczak K.M."/>
            <person name="Andrzejewski T.M."/>
            <person name="Davidsen T.M."/>
            <person name="Wayne K.J."/>
            <person name="Tettelin H."/>
            <person name="Glass J.I."/>
            <person name="Rusch D."/>
            <person name="Podicherti R."/>
            <person name="Tsui H.-C.T."/>
            <person name="Winkler M.E."/>
        </authorList>
    </citation>
    <scope>NUCLEOTIDE SEQUENCE</scope>
</reference>
<organism evidence="1">
    <name type="scientific">marine metagenome</name>
    <dbReference type="NCBI Taxonomy" id="408172"/>
    <lineage>
        <taxon>unclassified sequences</taxon>
        <taxon>metagenomes</taxon>
        <taxon>ecological metagenomes</taxon>
    </lineage>
</organism>
<protein>
    <submittedName>
        <fullName evidence="1">Uncharacterized protein</fullName>
    </submittedName>
</protein>
<name>A0A382YU96_9ZZZZ</name>
<dbReference type="EMBL" id="UINC01178385">
    <property type="protein sequence ID" value="SVD86509.1"/>
    <property type="molecule type" value="Genomic_DNA"/>
</dbReference>
<evidence type="ECO:0000313" key="1">
    <source>
        <dbReference type="EMBL" id="SVD86509.1"/>
    </source>
</evidence>
<feature type="non-terminal residue" evidence="1">
    <location>
        <position position="143"/>
    </location>
</feature>
<dbReference type="AlphaFoldDB" id="A0A382YU96"/>
<proteinExistence type="predicted"/>
<dbReference type="InterPro" id="IPR036909">
    <property type="entry name" value="Cyt_c-like_dom_sf"/>
</dbReference>
<dbReference type="GO" id="GO:0009055">
    <property type="term" value="F:electron transfer activity"/>
    <property type="evidence" value="ECO:0007669"/>
    <property type="project" value="InterPro"/>
</dbReference>
<dbReference type="SUPFAM" id="SSF46626">
    <property type="entry name" value="Cytochrome c"/>
    <property type="match status" value="1"/>
</dbReference>
<gene>
    <name evidence="1" type="ORF">METZ01_LOCUS439363</name>
</gene>
<dbReference type="GO" id="GO:0020037">
    <property type="term" value="F:heme binding"/>
    <property type="evidence" value="ECO:0007669"/>
    <property type="project" value="InterPro"/>
</dbReference>
<accession>A0A382YU96</accession>